<evidence type="ECO:0000313" key="2">
    <source>
        <dbReference type="EMBL" id="ORX46102.1"/>
    </source>
</evidence>
<gene>
    <name evidence="2" type="ORF">DM01DRAFT_1339747</name>
</gene>
<comment type="caution">
    <text evidence="2">The sequence shown here is derived from an EMBL/GenBank/DDBJ whole genome shotgun (WGS) entry which is preliminary data.</text>
</comment>
<evidence type="ECO:0000313" key="3">
    <source>
        <dbReference type="Proteomes" id="UP000242146"/>
    </source>
</evidence>
<dbReference type="OrthoDB" id="2286505at2759"/>
<evidence type="ECO:0008006" key="4">
    <source>
        <dbReference type="Google" id="ProtNLM"/>
    </source>
</evidence>
<name>A0A1X2G678_9FUNG</name>
<feature type="compositionally biased region" description="Low complexity" evidence="1">
    <location>
        <begin position="202"/>
        <end position="229"/>
    </location>
</feature>
<organism evidence="2 3">
    <name type="scientific">Hesseltinella vesiculosa</name>
    <dbReference type="NCBI Taxonomy" id="101127"/>
    <lineage>
        <taxon>Eukaryota</taxon>
        <taxon>Fungi</taxon>
        <taxon>Fungi incertae sedis</taxon>
        <taxon>Mucoromycota</taxon>
        <taxon>Mucoromycotina</taxon>
        <taxon>Mucoromycetes</taxon>
        <taxon>Mucorales</taxon>
        <taxon>Cunninghamellaceae</taxon>
        <taxon>Hesseltinella</taxon>
    </lineage>
</organism>
<dbReference type="Proteomes" id="UP000242146">
    <property type="component" value="Unassembled WGS sequence"/>
</dbReference>
<protein>
    <recommendedName>
        <fullName evidence="4">Sld7 C-terminal domain-containing protein</fullName>
    </recommendedName>
</protein>
<evidence type="ECO:0000256" key="1">
    <source>
        <dbReference type="SAM" id="MobiDB-lite"/>
    </source>
</evidence>
<keyword evidence="3" id="KW-1185">Reference proteome</keyword>
<dbReference type="EMBL" id="MCGT01000039">
    <property type="protein sequence ID" value="ORX46102.1"/>
    <property type="molecule type" value="Genomic_DNA"/>
</dbReference>
<proteinExistence type="predicted"/>
<dbReference type="AlphaFoldDB" id="A0A1X2G678"/>
<feature type="region of interest" description="Disordered" evidence="1">
    <location>
        <begin position="202"/>
        <end position="231"/>
    </location>
</feature>
<accession>A0A1X2G678</accession>
<reference evidence="2 3" key="1">
    <citation type="submission" date="2016-07" db="EMBL/GenBank/DDBJ databases">
        <title>Pervasive Adenine N6-methylation of Active Genes in Fungi.</title>
        <authorList>
            <consortium name="DOE Joint Genome Institute"/>
            <person name="Mondo S.J."/>
            <person name="Dannebaum R.O."/>
            <person name="Kuo R.C."/>
            <person name="Labutti K."/>
            <person name="Haridas S."/>
            <person name="Kuo A."/>
            <person name="Salamov A."/>
            <person name="Ahrendt S.R."/>
            <person name="Lipzen A."/>
            <person name="Sullivan W."/>
            <person name="Andreopoulos W.B."/>
            <person name="Clum A."/>
            <person name="Lindquist E."/>
            <person name="Daum C."/>
            <person name="Ramamoorthy G.K."/>
            <person name="Gryganskyi A."/>
            <person name="Culley D."/>
            <person name="Magnuson J.K."/>
            <person name="James T.Y."/>
            <person name="O'Malley M.A."/>
            <person name="Stajich J.E."/>
            <person name="Spatafora J.W."/>
            <person name="Visel A."/>
            <person name="Grigoriev I.V."/>
        </authorList>
    </citation>
    <scope>NUCLEOTIDE SEQUENCE [LARGE SCALE GENOMIC DNA]</scope>
    <source>
        <strain evidence="2 3">NRRL 3301</strain>
    </source>
</reference>
<sequence length="313" mass="36452">MSPQVVWHGPLTLIKDTHWQVPVNQNLILCDQTTTSSEYHIFNVIYEMKSIIPLYTVKLYTLASHAFKGSTQSQPLLDYLSMIYQPVNCFQQPKYALLLTMTRNDKNVDPFSQIQYPLASTVHLLLYAQRTTDNTLQTFASVIRDRLDYTGLDAPCLSFHQPSTLEKHLRRCQQLKALQDQRRRDRPERTLIYTKRRIVPKKAPSSSSLLPPISRQTSSSSLPPSSSSSNLFDTNKKNLKTILWSRLRQLDYDSKHDDTKLYYHTIYQSIQYILRNTFKTEMVSHDVLEQFIERHLTFYAACEEHTQQLGSDQ</sequence>